<keyword evidence="2" id="KW-1185">Reference proteome</keyword>
<evidence type="ECO:0000313" key="1">
    <source>
        <dbReference type="EMBL" id="MCI96827.1"/>
    </source>
</evidence>
<reference evidence="1 2" key="1">
    <citation type="journal article" date="2018" name="Front. Plant Sci.">
        <title>Red Clover (Trifolium pratense) and Zigzag Clover (T. medium) - A Picture of Genomic Similarities and Differences.</title>
        <authorList>
            <person name="Dluhosova J."/>
            <person name="Istvanek J."/>
            <person name="Nedelnik J."/>
            <person name="Repkova J."/>
        </authorList>
    </citation>
    <scope>NUCLEOTIDE SEQUENCE [LARGE SCALE GENOMIC DNA]</scope>
    <source>
        <strain evidence="2">cv. 10/8</strain>
        <tissue evidence="1">Leaf</tissue>
    </source>
</reference>
<dbReference type="AlphaFoldDB" id="A0A392W8V7"/>
<protein>
    <submittedName>
        <fullName evidence="1">Uncharacterized protein</fullName>
    </submittedName>
</protein>
<name>A0A392W8V7_9FABA</name>
<dbReference type="EMBL" id="LXQA011425187">
    <property type="protein sequence ID" value="MCI96827.1"/>
    <property type="molecule type" value="Genomic_DNA"/>
</dbReference>
<sequence>SLSEQLATKVRQFRVTGEPWRALATSSLSDGIARSTSSSRF</sequence>
<evidence type="ECO:0000313" key="2">
    <source>
        <dbReference type="Proteomes" id="UP000265520"/>
    </source>
</evidence>
<dbReference type="Proteomes" id="UP000265520">
    <property type="component" value="Unassembled WGS sequence"/>
</dbReference>
<comment type="caution">
    <text evidence="1">The sequence shown here is derived from an EMBL/GenBank/DDBJ whole genome shotgun (WGS) entry which is preliminary data.</text>
</comment>
<accession>A0A392W8V7</accession>
<feature type="non-terminal residue" evidence="1">
    <location>
        <position position="1"/>
    </location>
</feature>
<proteinExistence type="predicted"/>
<organism evidence="1 2">
    <name type="scientific">Trifolium medium</name>
    <dbReference type="NCBI Taxonomy" id="97028"/>
    <lineage>
        <taxon>Eukaryota</taxon>
        <taxon>Viridiplantae</taxon>
        <taxon>Streptophyta</taxon>
        <taxon>Embryophyta</taxon>
        <taxon>Tracheophyta</taxon>
        <taxon>Spermatophyta</taxon>
        <taxon>Magnoliopsida</taxon>
        <taxon>eudicotyledons</taxon>
        <taxon>Gunneridae</taxon>
        <taxon>Pentapetalae</taxon>
        <taxon>rosids</taxon>
        <taxon>fabids</taxon>
        <taxon>Fabales</taxon>
        <taxon>Fabaceae</taxon>
        <taxon>Papilionoideae</taxon>
        <taxon>50 kb inversion clade</taxon>
        <taxon>NPAAA clade</taxon>
        <taxon>Hologalegina</taxon>
        <taxon>IRL clade</taxon>
        <taxon>Trifolieae</taxon>
        <taxon>Trifolium</taxon>
    </lineage>
</organism>